<feature type="signal peptide" evidence="1">
    <location>
        <begin position="1"/>
        <end position="21"/>
    </location>
</feature>
<dbReference type="Proteomes" id="UP000315167">
    <property type="component" value="Unassembled WGS sequence"/>
</dbReference>
<gene>
    <name evidence="2" type="ORF">IP90_01644</name>
</gene>
<organism evidence="2 3">
    <name type="scientific">Luteimonas cucumeris</name>
    <dbReference type="NCBI Taxonomy" id="985012"/>
    <lineage>
        <taxon>Bacteria</taxon>
        <taxon>Pseudomonadati</taxon>
        <taxon>Pseudomonadota</taxon>
        <taxon>Gammaproteobacteria</taxon>
        <taxon>Lysobacterales</taxon>
        <taxon>Lysobacteraceae</taxon>
        <taxon>Luteimonas</taxon>
    </lineage>
</organism>
<proteinExistence type="predicted"/>
<feature type="chain" id="PRO_5021922642" description="Minor curlin subunit" evidence="1">
    <location>
        <begin position="22"/>
        <end position="127"/>
    </location>
</feature>
<dbReference type="AlphaFoldDB" id="A0A562L887"/>
<evidence type="ECO:0000256" key="1">
    <source>
        <dbReference type="SAM" id="SignalP"/>
    </source>
</evidence>
<accession>A0A562L887</accession>
<comment type="caution">
    <text evidence="2">The sequence shown here is derived from an EMBL/GenBank/DDBJ whole genome shotgun (WGS) entry which is preliminary data.</text>
</comment>
<protein>
    <recommendedName>
        <fullName evidence="4">Minor curlin subunit</fullName>
    </recommendedName>
</protein>
<name>A0A562L887_9GAMM</name>
<dbReference type="RefSeq" id="WP_199753429.1">
    <property type="nucleotide sequence ID" value="NZ_VLKN01000003.1"/>
</dbReference>
<evidence type="ECO:0008006" key="4">
    <source>
        <dbReference type="Google" id="ProtNLM"/>
    </source>
</evidence>
<keyword evidence="3" id="KW-1185">Reference proteome</keyword>
<evidence type="ECO:0000313" key="3">
    <source>
        <dbReference type="Proteomes" id="UP000315167"/>
    </source>
</evidence>
<reference evidence="2 3" key="1">
    <citation type="journal article" date="2015" name="Stand. Genomic Sci.">
        <title>Genomic Encyclopedia of Bacterial and Archaeal Type Strains, Phase III: the genomes of soil and plant-associated and newly described type strains.</title>
        <authorList>
            <person name="Whitman W.B."/>
            <person name="Woyke T."/>
            <person name="Klenk H.P."/>
            <person name="Zhou Y."/>
            <person name="Lilburn T.G."/>
            <person name="Beck B.J."/>
            <person name="De Vos P."/>
            <person name="Vandamme P."/>
            <person name="Eisen J.A."/>
            <person name="Garrity G."/>
            <person name="Hugenholtz P."/>
            <person name="Kyrpides N.C."/>
        </authorList>
    </citation>
    <scope>NUCLEOTIDE SEQUENCE [LARGE SCALE GENOMIC DNA]</scope>
    <source>
        <strain evidence="2 3">CGMCC 1.10821</strain>
    </source>
</reference>
<keyword evidence="1" id="KW-0732">Signal</keyword>
<sequence>MPACKAVLAIIGMAFSAPVLAAQQATTGPTPEQATATAQRNVAGIGQALSPDALDQYRGGDSVDNEVRINGQLDNNTAQEIVSGNNTLAGDAFSNASGIATVIQNSGSNVLIQNGMVINVRFAGSGP</sequence>
<dbReference type="EMBL" id="VLKN01000003">
    <property type="protein sequence ID" value="TWI03828.1"/>
    <property type="molecule type" value="Genomic_DNA"/>
</dbReference>
<evidence type="ECO:0000313" key="2">
    <source>
        <dbReference type="EMBL" id="TWI03828.1"/>
    </source>
</evidence>